<proteinExistence type="inferred from homology"/>
<evidence type="ECO:0000259" key="14">
    <source>
        <dbReference type="Pfam" id="PF11838"/>
    </source>
</evidence>
<dbReference type="Gene3D" id="1.25.50.20">
    <property type="match status" value="1"/>
</dbReference>
<dbReference type="Gene3D" id="2.60.40.1910">
    <property type="match status" value="1"/>
</dbReference>
<feature type="domain" description="Aminopeptidase N-like N-terminal" evidence="15">
    <location>
        <begin position="15"/>
        <end position="197"/>
    </location>
</feature>
<evidence type="ECO:0000256" key="4">
    <source>
        <dbReference type="ARBA" id="ARBA00022670"/>
    </source>
</evidence>
<dbReference type="GO" id="GO:0043171">
    <property type="term" value="P:peptide catabolic process"/>
    <property type="evidence" value="ECO:0007669"/>
    <property type="project" value="TreeGrafter"/>
</dbReference>
<evidence type="ECO:0000313" key="17">
    <source>
        <dbReference type="Proteomes" id="UP000009374"/>
    </source>
</evidence>
<dbReference type="InterPro" id="IPR024571">
    <property type="entry name" value="ERAP1-like_C_dom"/>
</dbReference>
<dbReference type="GO" id="GO:0005615">
    <property type="term" value="C:extracellular space"/>
    <property type="evidence" value="ECO:0007669"/>
    <property type="project" value="TreeGrafter"/>
</dbReference>
<dbReference type="Pfam" id="PF11838">
    <property type="entry name" value="ERAP1_C"/>
    <property type="match status" value="1"/>
</dbReference>
<name>C6HXF4_9BACT</name>
<dbReference type="GO" id="GO:0008270">
    <property type="term" value="F:zinc ion binding"/>
    <property type="evidence" value="ECO:0007669"/>
    <property type="project" value="UniProtKB-UniRule"/>
</dbReference>
<dbReference type="GO" id="GO:0042277">
    <property type="term" value="F:peptide binding"/>
    <property type="evidence" value="ECO:0007669"/>
    <property type="project" value="TreeGrafter"/>
</dbReference>
<dbReference type="Proteomes" id="UP000009374">
    <property type="component" value="Unassembled WGS sequence"/>
</dbReference>
<dbReference type="InterPro" id="IPR034016">
    <property type="entry name" value="M1_APN-typ"/>
</dbReference>
<keyword evidence="17" id="KW-1185">Reference proteome</keyword>
<dbReference type="InterPro" id="IPR027268">
    <property type="entry name" value="Peptidase_M4/M1_CTD_sf"/>
</dbReference>
<dbReference type="Pfam" id="PF01433">
    <property type="entry name" value="Peptidase_M1"/>
    <property type="match status" value="1"/>
</dbReference>
<evidence type="ECO:0000256" key="5">
    <source>
        <dbReference type="ARBA" id="ARBA00022723"/>
    </source>
</evidence>
<dbReference type="AlphaFoldDB" id="C6HXF4"/>
<keyword evidence="7 10" id="KW-0862">Zinc</keyword>
<keyword evidence="5 10" id="KW-0479">Metal-binding</keyword>
<dbReference type="Pfam" id="PF17900">
    <property type="entry name" value="Peptidase_M1_N"/>
    <property type="match status" value="1"/>
</dbReference>
<feature type="domain" description="Peptidase M1 membrane alanine aminopeptidase" evidence="13">
    <location>
        <begin position="231"/>
        <end position="437"/>
    </location>
</feature>
<evidence type="ECO:0000259" key="13">
    <source>
        <dbReference type="Pfam" id="PF01433"/>
    </source>
</evidence>
<evidence type="ECO:0000256" key="2">
    <source>
        <dbReference type="ARBA" id="ARBA00010136"/>
    </source>
</evidence>
<dbReference type="FunFam" id="1.10.390.10:FF:000001">
    <property type="entry name" value="Aminopeptidase"/>
    <property type="match status" value="1"/>
</dbReference>
<evidence type="ECO:0000256" key="9">
    <source>
        <dbReference type="PIRSR" id="PIRSR634016-1"/>
    </source>
</evidence>
<dbReference type="GO" id="GO:0016020">
    <property type="term" value="C:membrane"/>
    <property type="evidence" value="ECO:0007669"/>
    <property type="project" value="TreeGrafter"/>
</dbReference>
<dbReference type="Gene3D" id="1.10.390.10">
    <property type="entry name" value="Neutral Protease Domain 2"/>
    <property type="match status" value="1"/>
</dbReference>
<comment type="cofactor">
    <cofactor evidence="10 12">
        <name>Zn(2+)</name>
        <dbReference type="ChEBI" id="CHEBI:29105"/>
    </cofactor>
    <text evidence="10 12">Binds 1 zinc ion per subunit.</text>
</comment>
<reference evidence="16 17" key="1">
    <citation type="journal article" date="2009" name="Appl. Environ. Microbiol.">
        <title>Community genomic and proteomic analyses of chemoautotrophic iron-oxidizing "Leptospirillum rubarum" (Group II) and "Leptospirillum ferrodiazotrophum" (Group III) bacteria in acid mine drainage biofilms.</title>
        <authorList>
            <person name="Goltsman D.S."/>
            <person name="Denef V.J."/>
            <person name="Singer S.W."/>
            <person name="VerBerkmoes N.C."/>
            <person name="Lefsrud M."/>
            <person name="Mueller R.S."/>
            <person name="Dick G.J."/>
            <person name="Sun C.L."/>
            <person name="Wheeler K.E."/>
            <person name="Zemla A."/>
            <person name="Baker B.J."/>
            <person name="Hauser L."/>
            <person name="Land M."/>
            <person name="Shah M.B."/>
            <person name="Thelen M.P."/>
            <person name="Hettich R.L."/>
            <person name="Banfield J.F."/>
        </authorList>
    </citation>
    <scope>NUCLEOTIDE SEQUENCE [LARGE SCALE GENOMIC DNA]</scope>
</reference>
<dbReference type="SUPFAM" id="SSF55486">
    <property type="entry name" value="Metalloproteases ('zincins'), catalytic domain"/>
    <property type="match status" value="1"/>
</dbReference>
<comment type="similarity">
    <text evidence="2 12">Belongs to the peptidase M1 family.</text>
</comment>
<organism evidence="16 17">
    <name type="scientific">Leptospirillum ferrodiazotrophum</name>
    <dbReference type="NCBI Taxonomy" id="412449"/>
    <lineage>
        <taxon>Bacteria</taxon>
        <taxon>Pseudomonadati</taxon>
        <taxon>Nitrospirota</taxon>
        <taxon>Nitrospiria</taxon>
        <taxon>Nitrospirales</taxon>
        <taxon>Nitrospiraceae</taxon>
        <taxon>Leptospirillum</taxon>
    </lineage>
</organism>
<evidence type="ECO:0000256" key="3">
    <source>
        <dbReference type="ARBA" id="ARBA00022438"/>
    </source>
</evidence>
<feature type="binding site" evidence="10">
    <location>
        <position position="326"/>
    </location>
    <ligand>
        <name>Zn(2+)</name>
        <dbReference type="ChEBI" id="CHEBI:29105"/>
        <note>catalytic</note>
    </ligand>
</feature>
<comment type="catalytic activity">
    <reaction evidence="1">
        <text>Release of an N-terminal amino acid, Xaa-|-Yaa- from a peptide, amide or arylamide. Xaa is preferably Ala, but may be most amino acids including Pro (slow action). When a terminal hydrophobic residue is followed by a prolyl residue, the two may be released as an intact Xaa-Pro dipeptide.</text>
        <dbReference type="EC" id="3.4.11.2"/>
    </reaction>
</comment>
<feature type="binding site" evidence="10">
    <location>
        <position position="307"/>
    </location>
    <ligand>
        <name>Zn(2+)</name>
        <dbReference type="ChEBI" id="CHEBI:29105"/>
        <note>catalytic</note>
    </ligand>
</feature>
<keyword evidence="6 12" id="KW-0378">Hydrolase</keyword>
<dbReference type="InterPro" id="IPR042097">
    <property type="entry name" value="Aminopeptidase_N-like_N_sf"/>
</dbReference>
<keyword evidence="8 12" id="KW-0482">Metalloprotease</keyword>
<evidence type="ECO:0000259" key="15">
    <source>
        <dbReference type="Pfam" id="PF17900"/>
    </source>
</evidence>
<dbReference type="InterPro" id="IPR001930">
    <property type="entry name" value="Peptidase_M1"/>
</dbReference>
<accession>C6HXF4</accession>
<dbReference type="PANTHER" id="PTHR11533:SF174">
    <property type="entry name" value="PUROMYCIN-SENSITIVE AMINOPEPTIDASE-RELATED"/>
    <property type="match status" value="1"/>
</dbReference>
<evidence type="ECO:0000256" key="12">
    <source>
        <dbReference type="RuleBase" id="RU364040"/>
    </source>
</evidence>
<dbReference type="SUPFAM" id="SSF63737">
    <property type="entry name" value="Leukotriene A4 hydrolase N-terminal domain"/>
    <property type="match status" value="1"/>
</dbReference>
<feature type="domain" description="ERAP1-like C-terminal" evidence="14">
    <location>
        <begin position="529"/>
        <end position="844"/>
    </location>
</feature>
<keyword evidence="3 12" id="KW-0031">Aminopeptidase</keyword>
<dbReference type="InterPro" id="IPR050344">
    <property type="entry name" value="Peptidase_M1_aminopeptidases"/>
</dbReference>
<gene>
    <name evidence="16" type="ORF">UBAL3_92050078</name>
</gene>
<dbReference type="GO" id="GO:0006508">
    <property type="term" value="P:proteolysis"/>
    <property type="evidence" value="ECO:0007669"/>
    <property type="project" value="UniProtKB-KW"/>
</dbReference>
<dbReference type="PRINTS" id="PR00756">
    <property type="entry name" value="ALADIPTASE"/>
</dbReference>
<protein>
    <recommendedName>
        <fullName evidence="12">Aminopeptidase</fullName>
        <ecNumber evidence="12">3.4.11.-</ecNumber>
    </recommendedName>
</protein>
<dbReference type="GO" id="GO:0016285">
    <property type="term" value="F:alanyl aminopeptidase activity"/>
    <property type="evidence" value="ECO:0007669"/>
    <property type="project" value="UniProtKB-EC"/>
</dbReference>
<evidence type="ECO:0000256" key="6">
    <source>
        <dbReference type="ARBA" id="ARBA00022801"/>
    </source>
</evidence>
<feature type="active site" description="Proton acceptor" evidence="9">
    <location>
        <position position="304"/>
    </location>
</feature>
<dbReference type="PANTHER" id="PTHR11533">
    <property type="entry name" value="PROTEASE M1 ZINC METALLOPROTEASE"/>
    <property type="match status" value="1"/>
</dbReference>
<dbReference type="GO" id="GO:0005737">
    <property type="term" value="C:cytoplasm"/>
    <property type="evidence" value="ECO:0007669"/>
    <property type="project" value="TreeGrafter"/>
</dbReference>
<evidence type="ECO:0000256" key="10">
    <source>
        <dbReference type="PIRSR" id="PIRSR634016-3"/>
    </source>
</evidence>
<dbReference type="GO" id="GO:0070006">
    <property type="term" value="F:metalloaminopeptidase activity"/>
    <property type="evidence" value="ECO:0007669"/>
    <property type="project" value="TreeGrafter"/>
</dbReference>
<keyword evidence="4 12" id="KW-0645">Protease</keyword>
<dbReference type="InterPro" id="IPR045357">
    <property type="entry name" value="Aminopeptidase_N-like_N"/>
</dbReference>
<dbReference type="MEROPS" id="M01.010"/>
<feature type="binding site" evidence="10">
    <location>
        <position position="303"/>
    </location>
    <ligand>
        <name>Zn(2+)</name>
        <dbReference type="ChEBI" id="CHEBI:29105"/>
        <note>catalytic</note>
    </ligand>
</feature>
<dbReference type="EMBL" id="GG693873">
    <property type="protein sequence ID" value="EES52706.1"/>
    <property type="molecule type" value="Genomic_DNA"/>
</dbReference>
<dbReference type="EC" id="3.4.11.-" evidence="12"/>
<sequence>MATDSLFQLPDDLFPRHYDLHLSPDPEFTRLTGEVTIDVEIHRSTIEFVLNAKDLRISKAVARYEGVDFPLSVRLLPSEERVILSGTRLFEQGKRAQLSLEFAREVDDLLAGFYRCRGQDLSGEFFPMATTQFEATDARRAFPCFDEPRMKATFSLSVTVPPGYTAVSNMPEESREGDGEGGTRIVFSRTPRMSTYLLHLSIGRWDRISTVASGVEIAVYTPPGRGRDGEFALEVARRLLPWYNDYFGTPYPLPKLDLLAIPDFAAGAMENWGAMTFRETALLSPHEGASARNLQRVAVVVAHEMAHQWFGDLVTMAWWDDLWLNEGFASWMEVKAVDALFPEWGMWELFQSEDRNEALEMDALAETHPIEVPVGDPGEINEIFDAISYTKGGSLLRMLETALGAEPFRKSLAEYFVRHAYGNATTADLWRSLSNPSFAPYGGLGRVMTAWTTTPGYPWVSVAREGKGLSVTQHPFRIRQSDRESLERAPDSPLWPLFLSVSVGGGPAVRHLLAERSLAIDLPEPKSGWVNINAGQTGYFRVLYSPKLRTEILEAMERGALTVLDRLALENDMYAFFRSGIVSVGDYLDLAEKFGQECSYAVWADLLANVLEIDGIWAGDASHGDFRKWAISLIRPAFARSGWMPGKGEPHQERLLRSALLGALVRLGDPETLAACIPRFESYRQKPADLPADLRLGVFSGAVATGSPEIFQAVMDLAGIQPDQEEKNRLLHALSFTPDPALLDRALAATLTPLVRIQDAVGVVGALARNPMGRRRTFDFVTQNWEIFYGRYESGGFALNRLIRGISDPFRSEEERSMVEDFFSRHPVPAARRAVAQALETIRANGEIYRANREALSGWLKRKDATR</sequence>
<evidence type="ECO:0000256" key="7">
    <source>
        <dbReference type="ARBA" id="ARBA00022833"/>
    </source>
</evidence>
<evidence type="ECO:0000256" key="8">
    <source>
        <dbReference type="ARBA" id="ARBA00023049"/>
    </source>
</evidence>
<dbReference type="InterPro" id="IPR014782">
    <property type="entry name" value="Peptidase_M1_dom"/>
</dbReference>
<dbReference type="CDD" id="cd09601">
    <property type="entry name" value="M1_APN-Q_like"/>
    <property type="match status" value="1"/>
</dbReference>
<evidence type="ECO:0000256" key="11">
    <source>
        <dbReference type="PIRSR" id="PIRSR634016-4"/>
    </source>
</evidence>
<evidence type="ECO:0000313" key="16">
    <source>
        <dbReference type="EMBL" id="EES52706.1"/>
    </source>
</evidence>
<dbReference type="Gene3D" id="2.60.40.1730">
    <property type="entry name" value="tricorn interacting facor f3 domain"/>
    <property type="match status" value="1"/>
</dbReference>
<feature type="site" description="Transition state stabilizer" evidence="11">
    <location>
        <position position="389"/>
    </location>
</feature>
<evidence type="ECO:0000256" key="1">
    <source>
        <dbReference type="ARBA" id="ARBA00000098"/>
    </source>
</evidence>